<feature type="compositionally biased region" description="Polar residues" evidence="3">
    <location>
        <begin position="56"/>
        <end position="68"/>
    </location>
</feature>
<gene>
    <name evidence="5" type="ORF">PV05_10911</name>
</gene>
<accession>A0A0D2E172</accession>
<evidence type="ECO:0000313" key="6">
    <source>
        <dbReference type="Proteomes" id="UP000054342"/>
    </source>
</evidence>
<dbReference type="RefSeq" id="XP_013309798.1">
    <property type="nucleotide sequence ID" value="XM_013454344.1"/>
</dbReference>
<feature type="region of interest" description="Disordered" evidence="3">
    <location>
        <begin position="1"/>
        <end position="68"/>
    </location>
</feature>
<dbReference type="OrthoDB" id="5582218at2759"/>
<dbReference type="Proteomes" id="UP000054342">
    <property type="component" value="Unassembled WGS sequence"/>
</dbReference>
<name>A0A0D2E172_9EURO</name>
<organism evidence="5 6">
    <name type="scientific">Exophiala xenobiotica</name>
    <dbReference type="NCBI Taxonomy" id="348802"/>
    <lineage>
        <taxon>Eukaryota</taxon>
        <taxon>Fungi</taxon>
        <taxon>Dikarya</taxon>
        <taxon>Ascomycota</taxon>
        <taxon>Pezizomycotina</taxon>
        <taxon>Eurotiomycetes</taxon>
        <taxon>Chaetothyriomycetidae</taxon>
        <taxon>Chaetothyriales</taxon>
        <taxon>Herpotrichiellaceae</taxon>
        <taxon>Exophiala</taxon>
    </lineage>
</organism>
<dbReference type="PROSITE" id="PS51207">
    <property type="entry name" value="PXA"/>
    <property type="match status" value="1"/>
</dbReference>
<dbReference type="PANTHER" id="PTHR22999:SF23">
    <property type="entry name" value="SORTING NEXIN-16"/>
    <property type="match status" value="1"/>
</dbReference>
<dbReference type="PANTHER" id="PTHR22999">
    <property type="entry name" value="PX SERINE/THREONINE KINASE PXK"/>
    <property type="match status" value="1"/>
</dbReference>
<feature type="compositionally biased region" description="Low complexity" evidence="3">
    <location>
        <begin position="377"/>
        <end position="388"/>
    </location>
</feature>
<dbReference type="Pfam" id="PF02194">
    <property type="entry name" value="PXA"/>
    <property type="match status" value="1"/>
</dbReference>
<dbReference type="HOGENOM" id="CLU_018250_1_0_1"/>
<dbReference type="SMART" id="SM00313">
    <property type="entry name" value="PXA"/>
    <property type="match status" value="1"/>
</dbReference>
<dbReference type="GO" id="GO:0045022">
    <property type="term" value="P:early endosome to late endosome transport"/>
    <property type="evidence" value="ECO:0007669"/>
    <property type="project" value="TreeGrafter"/>
</dbReference>
<reference evidence="5 6" key="1">
    <citation type="submission" date="2015-01" db="EMBL/GenBank/DDBJ databases">
        <title>The Genome Sequence of Exophiala xenobiotica CBS118157.</title>
        <authorList>
            <consortium name="The Broad Institute Genomics Platform"/>
            <person name="Cuomo C."/>
            <person name="de Hoog S."/>
            <person name="Gorbushina A."/>
            <person name="Stielow B."/>
            <person name="Teixiera M."/>
            <person name="Abouelleil A."/>
            <person name="Chapman S.B."/>
            <person name="Priest M."/>
            <person name="Young S.K."/>
            <person name="Wortman J."/>
            <person name="Nusbaum C."/>
            <person name="Birren B."/>
        </authorList>
    </citation>
    <scope>NUCLEOTIDE SEQUENCE [LARGE SCALE GENOMIC DNA]</scope>
    <source>
        <strain evidence="5 6">CBS 118157</strain>
    </source>
</reference>
<dbReference type="STRING" id="348802.A0A0D2E172"/>
<dbReference type="InterPro" id="IPR051837">
    <property type="entry name" value="SortingNexin/PXDomain-PKLike"/>
</dbReference>
<evidence type="ECO:0000259" key="4">
    <source>
        <dbReference type="PROSITE" id="PS51207"/>
    </source>
</evidence>
<proteinExistence type="predicted"/>
<sequence length="608" mass="66483">MTATSPSRPPLPPSIATKSSSTASLSQLGAVASSKTTSAPRTHTSSRAPLTARQDGPSQDPTSQRTTLSLIRRTLVSDGSQGTDLRASPGPIEGILPPLTSSNEVDVQLYAIVAIVIKDFVNSWYSKITPDRTFVDEVIQIIAHCTRALEQRLRQIDITELLLDEVPVLVERHIDAYRTATTAPATVQYGESPRRIYHSLNPHPALDPSLTAEEQRRYESAYRQLLIQGALAVLLPTEDLANACLRTLVTDIIADLILGQALAERICQPWFLHGTVSKVVEIVKTPPSKATINKEIIQQEGRRSRLEKFGLLSANAANQRNHSPAQDQSLLSAWFWTLLQYAFIAYQSVRFILVGMAHAQTLPPRVPGRLANAPAVSSPSQNTSPSSTRGKSDVDGHPAQAVINYGLFSCISTILDLSVRMPWLAASLSFWQHILAQGPGRYGAASSILDKFLYHTISTRVFSPSLLPPLLLQVRAIIFPNNSMGPPAPPPPSAEEARLIRSKAASDILSLVPRPVARKFFAVSGANDEENQESMRAQIEESMLCWTDDAELNKHLIYSILDLILLRLVPEMQGKTPIELLAERGVVLSGEADGEELLVDLNEEKEAL</sequence>
<evidence type="ECO:0000256" key="1">
    <source>
        <dbReference type="ARBA" id="ARBA00004496"/>
    </source>
</evidence>
<dbReference type="AlphaFoldDB" id="A0A0D2E172"/>
<comment type="subcellular location">
    <subcellularLocation>
        <location evidence="1">Cytoplasm</location>
    </subcellularLocation>
</comment>
<evidence type="ECO:0000256" key="2">
    <source>
        <dbReference type="ARBA" id="ARBA00022490"/>
    </source>
</evidence>
<dbReference type="GO" id="GO:0005770">
    <property type="term" value="C:late endosome"/>
    <property type="evidence" value="ECO:0007669"/>
    <property type="project" value="TreeGrafter"/>
</dbReference>
<keyword evidence="6" id="KW-1185">Reference proteome</keyword>
<dbReference type="GO" id="GO:0005769">
    <property type="term" value="C:early endosome"/>
    <property type="evidence" value="ECO:0007669"/>
    <property type="project" value="TreeGrafter"/>
</dbReference>
<evidence type="ECO:0000256" key="3">
    <source>
        <dbReference type="SAM" id="MobiDB-lite"/>
    </source>
</evidence>
<feature type="region of interest" description="Disordered" evidence="3">
    <location>
        <begin position="369"/>
        <end position="395"/>
    </location>
</feature>
<protein>
    <recommendedName>
        <fullName evidence="4">PXA domain-containing protein</fullName>
    </recommendedName>
</protein>
<dbReference type="EMBL" id="KN847323">
    <property type="protein sequence ID" value="KIW49213.1"/>
    <property type="molecule type" value="Genomic_DNA"/>
</dbReference>
<dbReference type="GO" id="GO:0035091">
    <property type="term" value="F:phosphatidylinositol binding"/>
    <property type="evidence" value="ECO:0007669"/>
    <property type="project" value="TreeGrafter"/>
</dbReference>
<evidence type="ECO:0000313" key="5">
    <source>
        <dbReference type="EMBL" id="KIW49213.1"/>
    </source>
</evidence>
<feature type="domain" description="PXA" evidence="4">
    <location>
        <begin position="102"/>
        <end position="284"/>
    </location>
</feature>
<dbReference type="InterPro" id="IPR003114">
    <property type="entry name" value="Phox_assoc"/>
</dbReference>
<keyword evidence="2" id="KW-0963">Cytoplasm</keyword>
<feature type="compositionally biased region" description="Polar residues" evidence="3">
    <location>
        <begin position="16"/>
        <end position="48"/>
    </location>
</feature>
<dbReference type="GeneID" id="25332819"/>